<accession>A0A645GIG8</accession>
<proteinExistence type="predicted"/>
<dbReference type="EMBL" id="VSSQ01076414">
    <property type="protein sequence ID" value="MPN26771.1"/>
    <property type="molecule type" value="Genomic_DNA"/>
</dbReference>
<evidence type="ECO:0008006" key="2">
    <source>
        <dbReference type="Google" id="ProtNLM"/>
    </source>
</evidence>
<dbReference type="AntiFam" id="ANF00148">
    <property type="entry name" value="Shadow ORF (opposite flhA)"/>
</dbReference>
<gene>
    <name evidence="1" type="ORF">SDC9_174196</name>
</gene>
<name>A0A645GIG8_9ZZZZ</name>
<dbReference type="AlphaFoldDB" id="A0A645GIG8"/>
<comment type="caution">
    <text evidence="1">The sequence shown here is derived from an EMBL/GenBank/DDBJ whole genome shotgun (WGS) entry which is preliminary data.</text>
</comment>
<protein>
    <recommendedName>
        <fullName evidence="2">NAD-specific glutamate dehydrogenase</fullName>
    </recommendedName>
</protein>
<organism evidence="1">
    <name type="scientific">bioreactor metagenome</name>
    <dbReference type="NCBI Taxonomy" id="1076179"/>
    <lineage>
        <taxon>unclassified sequences</taxon>
        <taxon>metagenomes</taxon>
        <taxon>ecological metagenomes</taxon>
    </lineage>
</organism>
<reference evidence="1" key="1">
    <citation type="submission" date="2019-08" db="EMBL/GenBank/DDBJ databases">
        <authorList>
            <person name="Kucharzyk K."/>
            <person name="Murdoch R.W."/>
            <person name="Higgins S."/>
            <person name="Loffler F."/>
        </authorList>
    </citation>
    <scope>NUCLEOTIDE SEQUENCE</scope>
</reference>
<sequence>MVGHIDRFLCEDFSHAGVQRWRIGVRQCLHQQTLQAGLDGNHIELAGRTVDLLHDGRRQCNAHATRQLHRVGRLRGVFSQRLDDGADITNVHRVLQQQLEHFLERCDGHHFRDDFFDEFGGQLGHMVNELLRLGTRQQLGRVHLHQV</sequence>
<evidence type="ECO:0000313" key="1">
    <source>
        <dbReference type="EMBL" id="MPN26771.1"/>
    </source>
</evidence>